<dbReference type="GO" id="GO:0035556">
    <property type="term" value="P:intracellular signal transduction"/>
    <property type="evidence" value="ECO:0007669"/>
    <property type="project" value="InterPro"/>
</dbReference>
<dbReference type="PRINTS" id="PR01415">
    <property type="entry name" value="ANKYRIN"/>
</dbReference>
<keyword evidence="3 4" id="KW-0040">ANK repeat</keyword>
<feature type="repeat" description="ANK" evidence="4">
    <location>
        <begin position="200"/>
        <end position="229"/>
    </location>
</feature>
<dbReference type="PROSITE" id="PS50225">
    <property type="entry name" value="SOCS"/>
    <property type="match status" value="1"/>
</dbReference>
<dbReference type="GO" id="GO:0005737">
    <property type="term" value="C:cytoplasm"/>
    <property type="evidence" value="ECO:0007669"/>
    <property type="project" value="TreeGrafter"/>
</dbReference>
<reference evidence="6" key="1">
    <citation type="submission" date="2025-08" db="UniProtKB">
        <authorList>
            <consortium name="Ensembl"/>
        </authorList>
    </citation>
    <scope>IDENTIFICATION</scope>
</reference>
<accession>A0A8C5CSE8</accession>
<dbReference type="PROSITE" id="PS50088">
    <property type="entry name" value="ANK_REPEAT"/>
    <property type="match status" value="2"/>
</dbReference>
<dbReference type="GeneTree" id="ENSGT00940000159080"/>
<dbReference type="SUPFAM" id="SSF158235">
    <property type="entry name" value="SOCS box-like"/>
    <property type="match status" value="1"/>
</dbReference>
<dbReference type="InterPro" id="IPR036036">
    <property type="entry name" value="SOCS_box-like_dom_sf"/>
</dbReference>
<protein>
    <recommendedName>
        <fullName evidence="5">SOCS box domain-containing protein</fullName>
    </recommendedName>
</protein>
<evidence type="ECO:0000256" key="1">
    <source>
        <dbReference type="ARBA" id="ARBA00004906"/>
    </source>
</evidence>
<dbReference type="InterPro" id="IPR036770">
    <property type="entry name" value="Ankyrin_rpt-contain_sf"/>
</dbReference>
<keyword evidence="2" id="KW-0677">Repeat</keyword>
<comment type="pathway">
    <text evidence="1">Protein modification; protein ubiquitination.</text>
</comment>
<evidence type="ECO:0000313" key="6">
    <source>
        <dbReference type="Ensembl" id="ENSGMOP00000066565.1"/>
    </source>
</evidence>
<evidence type="ECO:0000313" key="7">
    <source>
        <dbReference type="Proteomes" id="UP000694546"/>
    </source>
</evidence>
<dbReference type="AlphaFoldDB" id="A0A8C5CSE8"/>
<dbReference type="SMART" id="SM00969">
    <property type="entry name" value="SOCS_box"/>
    <property type="match status" value="1"/>
</dbReference>
<dbReference type="Pfam" id="PF12796">
    <property type="entry name" value="Ank_2"/>
    <property type="match status" value="2"/>
</dbReference>
<sequence>MMMDEGRCVFTAARRGDRDLLRTLLLNRSVKERSDHGLTPLHEAARAGETGCVREVLIVIMPFTAASGVFIEYVNTRAPNGQTAVFMAAAEGHTDVVKLLATAGANINVKDALGLTPLLAAVSNDKPATAMALIRKGGAVHVTDASGQSCLHLASAQVEPHTLTALLVLITTPWRSSLNFGVKLCLILTKGANVEIQATDGSTALMAATEAQSEPCVDALLKHGADPNVVCCKYGPKLAIHAAAEGDNVNILRRLAAVTRRGLGSGEGVVSPVFAAVEKPEMLEVLLKEGFSLEPQAGWVVEDDYDADSPLGLVLYHMVNDPALNHSLEEAPSEALTYLLEMVDRSTLGRSLRDVLEQRQKMKTWTPPAHLEWVPPLFHLCRLRLRAHLGPDVLMRSTAVTQLPVPLLLHDHLLFADIKAPGDPHSGSPSD</sequence>
<dbReference type="PANTHER" id="PTHR24198:SF165">
    <property type="entry name" value="ANKYRIN REPEAT-CONTAINING PROTEIN-RELATED"/>
    <property type="match status" value="1"/>
</dbReference>
<evidence type="ECO:0000256" key="2">
    <source>
        <dbReference type="ARBA" id="ARBA00022737"/>
    </source>
</evidence>
<dbReference type="InterPro" id="IPR002110">
    <property type="entry name" value="Ankyrin_rpt"/>
</dbReference>
<keyword evidence="7" id="KW-1185">Reference proteome</keyword>
<dbReference type="InterPro" id="IPR001496">
    <property type="entry name" value="SOCS_box"/>
</dbReference>
<dbReference type="SMART" id="SM00248">
    <property type="entry name" value="ANK"/>
    <property type="match status" value="5"/>
</dbReference>
<dbReference type="GO" id="GO:0016567">
    <property type="term" value="P:protein ubiquitination"/>
    <property type="evidence" value="ECO:0007669"/>
    <property type="project" value="UniProtKB-UniPathway"/>
</dbReference>
<dbReference type="Proteomes" id="UP000694546">
    <property type="component" value="Chromosome 18"/>
</dbReference>
<feature type="repeat" description="ANK" evidence="4">
    <location>
        <begin position="80"/>
        <end position="112"/>
    </location>
</feature>
<evidence type="ECO:0000256" key="4">
    <source>
        <dbReference type="PROSITE-ProRule" id="PRU00023"/>
    </source>
</evidence>
<dbReference type="SUPFAM" id="SSF48403">
    <property type="entry name" value="Ankyrin repeat"/>
    <property type="match status" value="1"/>
</dbReference>
<evidence type="ECO:0000256" key="3">
    <source>
        <dbReference type="ARBA" id="ARBA00023043"/>
    </source>
</evidence>
<feature type="domain" description="SOCS box" evidence="5">
    <location>
        <begin position="374"/>
        <end position="419"/>
    </location>
</feature>
<reference evidence="6" key="2">
    <citation type="submission" date="2025-09" db="UniProtKB">
        <authorList>
            <consortium name="Ensembl"/>
        </authorList>
    </citation>
    <scope>IDENTIFICATION</scope>
</reference>
<dbReference type="Pfam" id="PF07525">
    <property type="entry name" value="SOCS_box"/>
    <property type="match status" value="1"/>
</dbReference>
<evidence type="ECO:0000259" key="5">
    <source>
        <dbReference type="PROSITE" id="PS50225"/>
    </source>
</evidence>
<dbReference type="UniPathway" id="UPA00143"/>
<dbReference type="PROSITE" id="PS50297">
    <property type="entry name" value="ANK_REP_REGION"/>
    <property type="match status" value="2"/>
</dbReference>
<name>A0A8C5CSE8_GADMO</name>
<dbReference type="Ensembl" id="ENSGMOT00000056718.1">
    <property type="protein sequence ID" value="ENSGMOP00000066565.1"/>
    <property type="gene ID" value="ENSGMOG00000035193.1"/>
</dbReference>
<organism evidence="6 7">
    <name type="scientific">Gadus morhua</name>
    <name type="common">Atlantic cod</name>
    <dbReference type="NCBI Taxonomy" id="8049"/>
    <lineage>
        <taxon>Eukaryota</taxon>
        <taxon>Metazoa</taxon>
        <taxon>Chordata</taxon>
        <taxon>Craniata</taxon>
        <taxon>Vertebrata</taxon>
        <taxon>Euteleostomi</taxon>
        <taxon>Actinopterygii</taxon>
        <taxon>Neopterygii</taxon>
        <taxon>Teleostei</taxon>
        <taxon>Neoteleostei</taxon>
        <taxon>Acanthomorphata</taxon>
        <taxon>Zeiogadaria</taxon>
        <taxon>Gadariae</taxon>
        <taxon>Gadiformes</taxon>
        <taxon>Gadoidei</taxon>
        <taxon>Gadidae</taxon>
        <taxon>Gadus</taxon>
    </lineage>
</organism>
<dbReference type="PANTHER" id="PTHR24198">
    <property type="entry name" value="ANKYRIN REPEAT AND PROTEIN KINASE DOMAIN-CONTAINING PROTEIN"/>
    <property type="match status" value="1"/>
</dbReference>
<proteinExistence type="predicted"/>
<dbReference type="Gene3D" id="1.25.40.20">
    <property type="entry name" value="Ankyrin repeat-containing domain"/>
    <property type="match status" value="2"/>
</dbReference>